<sequence>MDVSMISINHVALLILLELL</sequence>
<accession>A0A0E9RJL1</accession>
<protein>
    <submittedName>
        <fullName evidence="1">Uncharacterized protein</fullName>
    </submittedName>
</protein>
<proteinExistence type="predicted"/>
<organism evidence="1">
    <name type="scientific">Anguilla anguilla</name>
    <name type="common">European freshwater eel</name>
    <name type="synonym">Muraena anguilla</name>
    <dbReference type="NCBI Taxonomy" id="7936"/>
    <lineage>
        <taxon>Eukaryota</taxon>
        <taxon>Metazoa</taxon>
        <taxon>Chordata</taxon>
        <taxon>Craniata</taxon>
        <taxon>Vertebrata</taxon>
        <taxon>Euteleostomi</taxon>
        <taxon>Actinopterygii</taxon>
        <taxon>Neopterygii</taxon>
        <taxon>Teleostei</taxon>
        <taxon>Anguilliformes</taxon>
        <taxon>Anguillidae</taxon>
        <taxon>Anguilla</taxon>
    </lineage>
</organism>
<dbReference type="AlphaFoldDB" id="A0A0E9RJL1"/>
<name>A0A0E9RJL1_ANGAN</name>
<dbReference type="EMBL" id="GBXM01079580">
    <property type="protein sequence ID" value="JAH28997.1"/>
    <property type="molecule type" value="Transcribed_RNA"/>
</dbReference>
<reference evidence="1" key="1">
    <citation type="submission" date="2014-11" db="EMBL/GenBank/DDBJ databases">
        <authorList>
            <person name="Amaro Gonzalez C."/>
        </authorList>
    </citation>
    <scope>NUCLEOTIDE SEQUENCE</scope>
</reference>
<reference evidence="1" key="2">
    <citation type="journal article" date="2015" name="Fish Shellfish Immunol.">
        <title>Early steps in the European eel (Anguilla anguilla)-Vibrio vulnificus interaction in the gills: Role of the RtxA13 toxin.</title>
        <authorList>
            <person name="Callol A."/>
            <person name="Pajuelo D."/>
            <person name="Ebbesson L."/>
            <person name="Teles M."/>
            <person name="MacKenzie S."/>
            <person name="Amaro C."/>
        </authorList>
    </citation>
    <scope>NUCLEOTIDE SEQUENCE</scope>
</reference>
<evidence type="ECO:0000313" key="1">
    <source>
        <dbReference type="EMBL" id="JAH28997.1"/>
    </source>
</evidence>